<protein>
    <submittedName>
        <fullName evidence="1">Uncharacterized protein</fullName>
    </submittedName>
</protein>
<dbReference type="EMBL" id="BSFP01000152">
    <property type="protein sequence ID" value="GLL08499.1"/>
    <property type="molecule type" value="Genomic_DNA"/>
</dbReference>
<evidence type="ECO:0000313" key="2">
    <source>
        <dbReference type="Proteomes" id="UP001143480"/>
    </source>
</evidence>
<dbReference type="AlphaFoldDB" id="A0A9W6KZV1"/>
<keyword evidence="2" id="KW-1185">Reference proteome</keyword>
<proteinExistence type="predicted"/>
<dbReference type="RefSeq" id="WP_261958935.1">
    <property type="nucleotide sequence ID" value="NZ_BAAAXA010000001.1"/>
</dbReference>
<organism evidence="1 2">
    <name type="scientific">Dactylosporangium matsuzakiense</name>
    <dbReference type="NCBI Taxonomy" id="53360"/>
    <lineage>
        <taxon>Bacteria</taxon>
        <taxon>Bacillati</taxon>
        <taxon>Actinomycetota</taxon>
        <taxon>Actinomycetes</taxon>
        <taxon>Micromonosporales</taxon>
        <taxon>Micromonosporaceae</taxon>
        <taxon>Dactylosporangium</taxon>
    </lineage>
</organism>
<accession>A0A9W6KZV1</accession>
<comment type="caution">
    <text evidence="1">The sequence shown here is derived from an EMBL/GenBank/DDBJ whole genome shotgun (WGS) entry which is preliminary data.</text>
</comment>
<dbReference type="Proteomes" id="UP001143480">
    <property type="component" value="Unassembled WGS sequence"/>
</dbReference>
<name>A0A9W6KZV1_9ACTN</name>
<gene>
    <name evidence="1" type="ORF">GCM10017581_102660</name>
</gene>
<sequence length="193" mass="21752">MRVVSPDGRWLFDGDRIRGDGAAERPETIDFFERWTFARFLADGVLALAFESGQPWADYGSYGDRYGGVQIMVHEPDGPGWTCRALEYDYRAHDERFEPSGVVWHPRGVLGWVHGSLYVQVLRTPRVTTSVLDRDSDTGPYWSHEPAGVWRTVALDGTGRMCRVEGDDGFLVLDLQRRLSSTDGISWDPISVA</sequence>
<evidence type="ECO:0000313" key="1">
    <source>
        <dbReference type="EMBL" id="GLL08499.1"/>
    </source>
</evidence>
<reference evidence="1" key="2">
    <citation type="submission" date="2023-01" db="EMBL/GenBank/DDBJ databases">
        <authorList>
            <person name="Sun Q."/>
            <person name="Evtushenko L."/>
        </authorList>
    </citation>
    <scope>NUCLEOTIDE SEQUENCE</scope>
    <source>
        <strain evidence="1">VKM Ac-1321</strain>
    </source>
</reference>
<reference evidence="1" key="1">
    <citation type="journal article" date="2014" name="Int. J. Syst. Evol. Microbiol.">
        <title>Complete genome sequence of Corynebacterium casei LMG S-19264T (=DSM 44701T), isolated from a smear-ripened cheese.</title>
        <authorList>
            <consortium name="US DOE Joint Genome Institute (JGI-PGF)"/>
            <person name="Walter F."/>
            <person name="Albersmeier A."/>
            <person name="Kalinowski J."/>
            <person name="Ruckert C."/>
        </authorList>
    </citation>
    <scope>NUCLEOTIDE SEQUENCE</scope>
    <source>
        <strain evidence="1">VKM Ac-1321</strain>
    </source>
</reference>